<dbReference type="PANTHER" id="PTHR23423">
    <property type="entry name" value="ORGANIC SOLUTE TRANSPORTER-RELATED"/>
    <property type="match status" value="1"/>
</dbReference>
<evidence type="ECO:0000313" key="6">
    <source>
        <dbReference type="Proteomes" id="UP000001554"/>
    </source>
</evidence>
<dbReference type="Pfam" id="PF03619">
    <property type="entry name" value="Solute_trans_a"/>
    <property type="match status" value="1"/>
</dbReference>
<sequence length="401" mass="44540">MCDQSSTLPNQTKTPQTIGTQPDVTFLGYARLSTIWSCDKDRGYLKQGSLVHELSRDNMANCSDEVPFSADILALAGRDLTVRALLSTATVCFALTFGLYAEECYSLNKRVPDPLRRNKLLIVLGLFPMFSMTSLVTLWVPRASLYSNFLSTGYLSVSMLVFFSLLTDYHGGKKLLLEEMSETDIKFNTPPCCCCCLCIPKSKLTRKGYGHLRILVLQYTIVRPLLEYIGDVAGADGTLNDAQISVQGAFVWLTILRLLSTLVCMYGCMVIYQNVREMEKFQHVNIRPKFMIVQLVLLISNMQTALLSILSTAGAIPCNPDTLFPVRSRANALNHLLVVFEMLLLGLLARRLYLQEYATLQRGGNHTPTATEGVTNPAMEAENGEVQTDDVKAQGVNITFV</sequence>
<gene>
    <name evidence="7" type="primary">LOC118412072</name>
</gene>
<dbReference type="SMART" id="SM01417">
    <property type="entry name" value="Solute_trans_a"/>
    <property type="match status" value="1"/>
</dbReference>
<dbReference type="GeneID" id="118412072"/>
<feature type="transmembrane region" description="Helical" evidence="5">
    <location>
        <begin position="336"/>
        <end position="353"/>
    </location>
</feature>
<evidence type="ECO:0000256" key="5">
    <source>
        <dbReference type="SAM" id="Phobius"/>
    </source>
</evidence>
<organism evidence="6 7">
    <name type="scientific">Branchiostoma floridae</name>
    <name type="common">Florida lancelet</name>
    <name type="synonym">Amphioxus</name>
    <dbReference type="NCBI Taxonomy" id="7739"/>
    <lineage>
        <taxon>Eukaryota</taxon>
        <taxon>Metazoa</taxon>
        <taxon>Chordata</taxon>
        <taxon>Cephalochordata</taxon>
        <taxon>Leptocardii</taxon>
        <taxon>Amphioxiformes</taxon>
        <taxon>Branchiostomatidae</taxon>
        <taxon>Branchiostoma</taxon>
    </lineage>
</organism>
<comment type="subcellular location">
    <subcellularLocation>
        <location evidence="1">Membrane</location>
        <topology evidence="1">Multi-pass membrane protein</topology>
    </subcellularLocation>
</comment>
<dbReference type="Proteomes" id="UP000001554">
    <property type="component" value="Chromosome 3"/>
</dbReference>
<dbReference type="GO" id="GO:0022857">
    <property type="term" value="F:transmembrane transporter activity"/>
    <property type="evidence" value="ECO:0000318"/>
    <property type="project" value="GO_Central"/>
</dbReference>
<dbReference type="InterPro" id="IPR005178">
    <property type="entry name" value="Ostalpha/TMEM184C"/>
</dbReference>
<evidence type="ECO:0000256" key="2">
    <source>
        <dbReference type="ARBA" id="ARBA00022692"/>
    </source>
</evidence>
<dbReference type="RefSeq" id="XP_035670586.1">
    <property type="nucleotide sequence ID" value="XM_035814693.1"/>
</dbReference>
<feature type="transmembrane region" description="Helical" evidence="5">
    <location>
        <begin position="80"/>
        <end position="100"/>
    </location>
</feature>
<keyword evidence="3 5" id="KW-1133">Transmembrane helix</keyword>
<feature type="transmembrane region" description="Helical" evidence="5">
    <location>
        <begin position="292"/>
        <end position="316"/>
    </location>
</feature>
<evidence type="ECO:0000256" key="4">
    <source>
        <dbReference type="ARBA" id="ARBA00023136"/>
    </source>
</evidence>
<proteinExistence type="predicted"/>
<keyword evidence="2 5" id="KW-0812">Transmembrane</keyword>
<reference evidence="7" key="2">
    <citation type="submission" date="2025-08" db="UniProtKB">
        <authorList>
            <consortium name="RefSeq"/>
        </authorList>
    </citation>
    <scope>IDENTIFICATION</scope>
    <source>
        <strain evidence="7">S238N-H82</strain>
        <tissue evidence="7">Testes</tissue>
    </source>
</reference>
<evidence type="ECO:0000313" key="7">
    <source>
        <dbReference type="RefSeq" id="XP_035670586.1"/>
    </source>
</evidence>
<feature type="transmembrane region" description="Helical" evidence="5">
    <location>
        <begin position="249"/>
        <end position="272"/>
    </location>
</feature>
<dbReference type="KEGG" id="bfo:118412072"/>
<accession>A0A9J7KUT4</accession>
<feature type="transmembrane region" description="Helical" evidence="5">
    <location>
        <begin position="120"/>
        <end position="140"/>
    </location>
</feature>
<dbReference type="GO" id="GO:0016020">
    <property type="term" value="C:membrane"/>
    <property type="evidence" value="ECO:0000318"/>
    <property type="project" value="GO_Central"/>
</dbReference>
<dbReference type="OrthoDB" id="5832279at2759"/>
<keyword evidence="6" id="KW-1185">Reference proteome</keyword>
<reference evidence="6" key="1">
    <citation type="journal article" date="2020" name="Nat. Ecol. Evol.">
        <title>Deeply conserved synteny resolves early events in vertebrate evolution.</title>
        <authorList>
            <person name="Simakov O."/>
            <person name="Marletaz F."/>
            <person name="Yue J.X."/>
            <person name="O'Connell B."/>
            <person name="Jenkins J."/>
            <person name="Brandt A."/>
            <person name="Calef R."/>
            <person name="Tung C.H."/>
            <person name="Huang T.K."/>
            <person name="Schmutz J."/>
            <person name="Satoh N."/>
            <person name="Yu J.K."/>
            <person name="Putnam N.H."/>
            <person name="Green R.E."/>
            <person name="Rokhsar D.S."/>
        </authorList>
    </citation>
    <scope>NUCLEOTIDE SEQUENCE [LARGE SCALE GENOMIC DNA]</scope>
    <source>
        <strain evidence="6">S238N-H82</strain>
    </source>
</reference>
<evidence type="ECO:0000256" key="1">
    <source>
        <dbReference type="ARBA" id="ARBA00004141"/>
    </source>
</evidence>
<dbReference type="OMA" id="MMGTIAC"/>
<keyword evidence="4 5" id="KW-0472">Membrane</keyword>
<evidence type="ECO:0000256" key="3">
    <source>
        <dbReference type="ARBA" id="ARBA00022989"/>
    </source>
</evidence>
<dbReference type="AlphaFoldDB" id="A0A9J7KUT4"/>
<protein>
    <submittedName>
        <fullName evidence="7">Organic solute transporter subunit alpha-like isoform X1</fullName>
    </submittedName>
</protein>
<feature type="transmembrane region" description="Helical" evidence="5">
    <location>
        <begin position="146"/>
        <end position="166"/>
    </location>
</feature>
<name>A0A9J7KUT4_BRAFL</name>